<keyword evidence="3" id="KW-1185">Reference proteome</keyword>
<reference evidence="2" key="1">
    <citation type="journal article" date="2022" name="Plant J.">
        <title>Strategies of tolerance reflected in two North American maple genomes.</title>
        <authorList>
            <person name="McEvoy S.L."/>
            <person name="Sezen U.U."/>
            <person name="Trouern-Trend A."/>
            <person name="McMahon S.M."/>
            <person name="Schaberg P.G."/>
            <person name="Yang J."/>
            <person name="Wegrzyn J.L."/>
            <person name="Swenson N.G."/>
        </authorList>
    </citation>
    <scope>NUCLEOTIDE SEQUENCE</scope>
    <source>
        <strain evidence="2">NS2018</strain>
    </source>
</reference>
<dbReference type="AlphaFoldDB" id="A0AA39TIC7"/>
<gene>
    <name evidence="2" type="ORF">LWI29_003845</name>
</gene>
<accession>A0AA39TIC7</accession>
<protein>
    <submittedName>
        <fullName evidence="2">Uncharacterized protein</fullName>
    </submittedName>
</protein>
<organism evidence="2 3">
    <name type="scientific">Acer saccharum</name>
    <name type="common">Sugar maple</name>
    <dbReference type="NCBI Taxonomy" id="4024"/>
    <lineage>
        <taxon>Eukaryota</taxon>
        <taxon>Viridiplantae</taxon>
        <taxon>Streptophyta</taxon>
        <taxon>Embryophyta</taxon>
        <taxon>Tracheophyta</taxon>
        <taxon>Spermatophyta</taxon>
        <taxon>Magnoliopsida</taxon>
        <taxon>eudicotyledons</taxon>
        <taxon>Gunneridae</taxon>
        <taxon>Pentapetalae</taxon>
        <taxon>rosids</taxon>
        <taxon>malvids</taxon>
        <taxon>Sapindales</taxon>
        <taxon>Sapindaceae</taxon>
        <taxon>Hippocastanoideae</taxon>
        <taxon>Acereae</taxon>
        <taxon>Acer</taxon>
    </lineage>
</organism>
<keyword evidence="1" id="KW-1133">Transmembrane helix</keyword>
<proteinExistence type="predicted"/>
<name>A0AA39TIC7_ACESA</name>
<reference evidence="2" key="2">
    <citation type="submission" date="2023-06" db="EMBL/GenBank/DDBJ databases">
        <authorList>
            <person name="Swenson N.G."/>
            <person name="Wegrzyn J.L."/>
            <person name="Mcevoy S.L."/>
        </authorList>
    </citation>
    <scope>NUCLEOTIDE SEQUENCE</scope>
    <source>
        <strain evidence="2">NS2018</strain>
        <tissue evidence="2">Leaf</tissue>
    </source>
</reference>
<keyword evidence="1" id="KW-0472">Membrane</keyword>
<dbReference type="Proteomes" id="UP001168877">
    <property type="component" value="Unassembled WGS sequence"/>
</dbReference>
<evidence type="ECO:0000313" key="3">
    <source>
        <dbReference type="Proteomes" id="UP001168877"/>
    </source>
</evidence>
<evidence type="ECO:0000313" key="2">
    <source>
        <dbReference type="EMBL" id="KAK0606752.1"/>
    </source>
</evidence>
<comment type="caution">
    <text evidence="2">The sequence shown here is derived from an EMBL/GenBank/DDBJ whole genome shotgun (WGS) entry which is preliminary data.</text>
</comment>
<keyword evidence="1" id="KW-0812">Transmembrane</keyword>
<feature type="transmembrane region" description="Helical" evidence="1">
    <location>
        <begin position="163"/>
        <end position="181"/>
    </location>
</feature>
<sequence length="182" mass="20773">MSISNSVESLCKALEDEKIAHEFANNKNNAISGKFEKEKKMRIGAEVERNALRAMRATANVEKNAALGKFNREKEMRIGTEVERDALKVYLRAIRAAVENERVVFLRMNAIVEAKKNALKGRLPLEWIDGYRQTMIDMSVPPRIGIAFPIDIRLFKSNNKSEVFYLLALTFLFVFDLGICFL</sequence>
<evidence type="ECO:0000256" key="1">
    <source>
        <dbReference type="SAM" id="Phobius"/>
    </source>
</evidence>
<dbReference type="EMBL" id="JAUESC010000001">
    <property type="protein sequence ID" value="KAK0606752.1"/>
    <property type="molecule type" value="Genomic_DNA"/>
</dbReference>